<evidence type="ECO:0000313" key="4">
    <source>
        <dbReference type="Proteomes" id="UP001139485"/>
    </source>
</evidence>
<dbReference type="Pfam" id="PF00582">
    <property type="entry name" value="Usp"/>
    <property type="match status" value="1"/>
</dbReference>
<proteinExistence type="inferred from homology"/>
<dbReference type="AlphaFoldDB" id="A0A9X2D8U2"/>
<dbReference type="CDD" id="cd00293">
    <property type="entry name" value="USP-like"/>
    <property type="match status" value="1"/>
</dbReference>
<comment type="caution">
    <text evidence="3">The sequence shown here is derived from an EMBL/GenBank/DDBJ whole genome shotgun (WGS) entry which is preliminary data.</text>
</comment>
<dbReference type="EMBL" id="JAMOIL010000018">
    <property type="protein sequence ID" value="MCM0621461.1"/>
    <property type="molecule type" value="Genomic_DNA"/>
</dbReference>
<organism evidence="3 4">
    <name type="scientific">Nocardioides bruguierae</name>
    <dbReference type="NCBI Taxonomy" id="2945102"/>
    <lineage>
        <taxon>Bacteria</taxon>
        <taxon>Bacillati</taxon>
        <taxon>Actinomycetota</taxon>
        <taxon>Actinomycetes</taxon>
        <taxon>Propionibacteriales</taxon>
        <taxon>Nocardioidaceae</taxon>
        <taxon>Nocardioides</taxon>
    </lineage>
</organism>
<dbReference type="Proteomes" id="UP001139485">
    <property type="component" value="Unassembled WGS sequence"/>
</dbReference>
<evidence type="ECO:0000313" key="3">
    <source>
        <dbReference type="EMBL" id="MCM0621461.1"/>
    </source>
</evidence>
<dbReference type="InterPro" id="IPR014729">
    <property type="entry name" value="Rossmann-like_a/b/a_fold"/>
</dbReference>
<dbReference type="InterPro" id="IPR006015">
    <property type="entry name" value="Universal_stress_UspA"/>
</dbReference>
<name>A0A9X2D8U2_9ACTN</name>
<comment type="similarity">
    <text evidence="1">Belongs to the universal stress protein A family.</text>
</comment>
<sequence length="124" mass="12932">MTVLVAVTDSPEGQAALAAGLAEARQLDADVVVMNLGLEPLGADLVPSEGRATVVNRAGRGDRDPVHAVLDEIGDRGVSRLVIGLKRRTAVGKALLGSVSQRLLLESPVPVLAVKIREQDPLRG</sequence>
<accession>A0A9X2D8U2</accession>
<dbReference type="SUPFAM" id="SSF52402">
    <property type="entry name" value="Adenine nucleotide alpha hydrolases-like"/>
    <property type="match status" value="1"/>
</dbReference>
<reference evidence="3" key="1">
    <citation type="submission" date="2022-05" db="EMBL/GenBank/DDBJ databases">
        <authorList>
            <person name="Tuo L."/>
        </authorList>
    </citation>
    <scope>NUCLEOTIDE SEQUENCE</scope>
    <source>
        <strain evidence="3">BSK12Z-4</strain>
    </source>
</reference>
<dbReference type="InterPro" id="IPR006016">
    <property type="entry name" value="UspA"/>
</dbReference>
<gene>
    <name evidence="3" type="ORF">M8330_14295</name>
</gene>
<evidence type="ECO:0000259" key="2">
    <source>
        <dbReference type="Pfam" id="PF00582"/>
    </source>
</evidence>
<feature type="domain" description="UspA" evidence="2">
    <location>
        <begin position="59"/>
        <end position="115"/>
    </location>
</feature>
<evidence type="ECO:0000256" key="1">
    <source>
        <dbReference type="ARBA" id="ARBA00008791"/>
    </source>
</evidence>
<protein>
    <submittedName>
        <fullName evidence="3">Universal stress protein</fullName>
    </submittedName>
</protein>
<keyword evidence="4" id="KW-1185">Reference proteome</keyword>
<dbReference type="Gene3D" id="3.40.50.620">
    <property type="entry name" value="HUPs"/>
    <property type="match status" value="1"/>
</dbReference>
<dbReference type="PRINTS" id="PR01438">
    <property type="entry name" value="UNVRSLSTRESS"/>
</dbReference>
<dbReference type="RefSeq" id="WP_250827889.1">
    <property type="nucleotide sequence ID" value="NZ_JAMOIL010000018.1"/>
</dbReference>